<dbReference type="EMBL" id="LAZR01000512">
    <property type="protein sequence ID" value="KKN66002.1"/>
    <property type="molecule type" value="Genomic_DNA"/>
</dbReference>
<accession>A0A0F9STM7</accession>
<dbReference type="SUPFAM" id="SSF52540">
    <property type="entry name" value="P-loop containing nucleoside triphosphate hydrolases"/>
    <property type="match status" value="1"/>
</dbReference>
<dbReference type="AlphaFoldDB" id="A0A0F9STM7"/>
<name>A0A0F9STM7_9ZZZZ</name>
<organism evidence="1">
    <name type="scientific">marine sediment metagenome</name>
    <dbReference type="NCBI Taxonomy" id="412755"/>
    <lineage>
        <taxon>unclassified sequences</taxon>
        <taxon>metagenomes</taxon>
        <taxon>ecological metagenomes</taxon>
    </lineage>
</organism>
<dbReference type="InterPro" id="IPR027417">
    <property type="entry name" value="P-loop_NTPase"/>
</dbReference>
<comment type="caution">
    <text evidence="1">The sequence shown here is derived from an EMBL/GenBank/DDBJ whole genome shotgun (WGS) entry which is preliminary data.</text>
</comment>
<sequence>MTDSPLQNIRDGYQQRLRLKDDDIAAIDVYTAVLVSTFHPKFTEPLWFYVIGPPSCGKTEIIRTMEGYEHVEFVDSLTENSLTSGMNDENDEDPSLLNRLDKKVLILKDLTDLLKHDPKLVDKIMGDLRAMFDGYYCKASGKVGLRQYWAHFGIIAAVTDMIDIHSESHRQLGERFMSVRMNRVPMTFLQRRAFARHIFDSMADKDVWRAKLRATVSGEIEKLREKCIRELPIPEVDEKCLHIIIVLADILAILRTSAVAGVAVEPELASRITQQLVELARSRAISDNRDTVDKEDLQLVRRVVLDTLPISRRRVVQVMYNRGPLRSAMSLVQLSNLCRVKPGLLKEIMVQYFHSKVVEIEPAGEAGSELYRLTEETYNLMKECKLLEGVHIPKKLKG</sequence>
<proteinExistence type="predicted"/>
<reference evidence="1" key="1">
    <citation type="journal article" date="2015" name="Nature">
        <title>Complex archaea that bridge the gap between prokaryotes and eukaryotes.</title>
        <authorList>
            <person name="Spang A."/>
            <person name="Saw J.H."/>
            <person name="Jorgensen S.L."/>
            <person name="Zaremba-Niedzwiedzka K."/>
            <person name="Martijn J."/>
            <person name="Lind A.E."/>
            <person name="van Eijk R."/>
            <person name="Schleper C."/>
            <person name="Guy L."/>
            <person name="Ettema T.J."/>
        </authorList>
    </citation>
    <scope>NUCLEOTIDE SEQUENCE</scope>
</reference>
<evidence type="ECO:0000313" key="1">
    <source>
        <dbReference type="EMBL" id="KKN66002.1"/>
    </source>
</evidence>
<gene>
    <name evidence="1" type="ORF">LCGC14_0475940</name>
</gene>
<protein>
    <submittedName>
        <fullName evidence="1">Uncharacterized protein</fullName>
    </submittedName>
</protein>